<evidence type="ECO:0000313" key="1">
    <source>
        <dbReference type="EMBL" id="DAF92032.1"/>
    </source>
</evidence>
<sequence length="109" mass="12733">MFSEYKDSEKINNDFNDGFILRNPLVLFENKKSTGDTFLTIIKDKYTVIKDVTVIYYKQLNDFSILKYMSNCELSSSCFWDIVKGAVDLYIYSYKFGVTLDSLKRKAKS</sequence>
<organism evidence="1">
    <name type="scientific">Podoviridae sp. ctZkC8</name>
    <dbReference type="NCBI Taxonomy" id="2825259"/>
    <lineage>
        <taxon>Viruses</taxon>
        <taxon>Duplodnaviria</taxon>
        <taxon>Heunggongvirae</taxon>
        <taxon>Uroviricota</taxon>
        <taxon>Caudoviricetes</taxon>
    </lineage>
</organism>
<proteinExistence type="predicted"/>
<accession>A0A8S5UC37</accession>
<reference evidence="1" key="1">
    <citation type="journal article" date="2021" name="Proc. Natl. Acad. Sci. U.S.A.">
        <title>A Catalog of Tens of Thousands of Viruses from Human Metagenomes Reveals Hidden Associations with Chronic Diseases.</title>
        <authorList>
            <person name="Tisza M.J."/>
            <person name="Buck C.B."/>
        </authorList>
    </citation>
    <scope>NUCLEOTIDE SEQUENCE</scope>
    <source>
        <strain evidence="1">CtZkC8</strain>
    </source>
</reference>
<name>A0A8S5UC37_9CAUD</name>
<dbReference type="EMBL" id="BK016062">
    <property type="protein sequence ID" value="DAF92032.1"/>
    <property type="molecule type" value="Genomic_DNA"/>
</dbReference>
<protein>
    <submittedName>
        <fullName evidence="1">Uncharacterized protein</fullName>
    </submittedName>
</protein>